<feature type="transmembrane region" description="Helical" evidence="2">
    <location>
        <begin position="893"/>
        <end position="912"/>
    </location>
</feature>
<keyword evidence="2" id="KW-0812">Transmembrane</keyword>
<dbReference type="SUPFAM" id="SSF49373">
    <property type="entry name" value="Invasin/intimin cell-adhesion fragments"/>
    <property type="match status" value="1"/>
</dbReference>
<dbReference type="PATRIC" id="fig|1256908.3.peg.2383"/>
<feature type="region of interest" description="Disordered" evidence="1">
    <location>
        <begin position="828"/>
        <end position="888"/>
    </location>
</feature>
<dbReference type="InterPro" id="IPR008964">
    <property type="entry name" value="Invasin/intimin_cell_adhesion"/>
</dbReference>
<dbReference type="Proteomes" id="UP000016608">
    <property type="component" value="Unassembled WGS sequence"/>
</dbReference>
<dbReference type="InterPro" id="IPR003343">
    <property type="entry name" value="Big_2"/>
</dbReference>
<dbReference type="Pfam" id="PF02368">
    <property type="entry name" value="Big_2"/>
    <property type="match status" value="1"/>
</dbReference>
<keyword evidence="2" id="KW-0472">Membrane</keyword>
<reference evidence="4 5" key="1">
    <citation type="submission" date="2013-06" db="EMBL/GenBank/DDBJ databases">
        <authorList>
            <person name="Weinstock G."/>
            <person name="Sodergren E."/>
            <person name="Lobos E.A."/>
            <person name="Fulton L."/>
            <person name="Fulton R."/>
            <person name="Courtney L."/>
            <person name="Fronick C."/>
            <person name="O'Laughlin M."/>
            <person name="Godfrey J."/>
            <person name="Wilson R.M."/>
            <person name="Miner T."/>
            <person name="Farmer C."/>
            <person name="Delehaunty K."/>
            <person name="Cordes M."/>
            <person name="Minx P."/>
            <person name="Tomlinson C."/>
            <person name="Chen J."/>
            <person name="Wollam A."/>
            <person name="Pepin K.H."/>
            <person name="Bhonagiri V."/>
            <person name="Zhang X."/>
            <person name="Warren W."/>
            <person name="Mitreva M."/>
            <person name="Mardis E.R."/>
            <person name="Wilson R.K."/>
        </authorList>
    </citation>
    <scope>NUCLEOTIDE SEQUENCE [LARGE SCALE GENOMIC DNA]</scope>
    <source>
        <strain evidence="4 5">ATCC 29099</strain>
    </source>
</reference>
<dbReference type="SMART" id="SM00635">
    <property type="entry name" value="BID_2"/>
    <property type="match status" value="1"/>
</dbReference>
<dbReference type="AlphaFoldDB" id="U2PFY7"/>
<evidence type="ECO:0000259" key="3">
    <source>
        <dbReference type="SMART" id="SM00635"/>
    </source>
</evidence>
<protein>
    <submittedName>
        <fullName evidence="4">Cohesin domain protein</fullName>
    </submittedName>
</protein>
<sequence>MVFVMLVTAVPAFAVTGKSSYYKMTPDKTTASPGDTITYSVKLGPIDSVCCMRFEIIIPDGLTYVEGSGKAVEGLAAKLKAPIAEFTESTKMFVAGSGNYTSTDETELMTFQCKVNADASGEQVVKLYVEDPDDLFDQDEDNIAVDEYTLSTITVKAAPKPATALTLNKTEMSLTTGQDDTSLVATVTPADSTDTVVWFTNAPEVANVDAATGKVTAVAPGEAVITAKAGEQSATCTVRVTCAHALTTVAAKDSNCTEKGWDAYQKCSLCENLFDMSGNPISAIPYRATNDDHDFNTSDWGYKEADGHAHICNRNADHHDTVIAHTPGAAATETTAQTCTECGYIIQPATGHIHAKHLTKVDAVNVTCTTDGNKEYYKCDCGKFFEDDAANVEIEDHSSVVLKATGHSYTVKKTDEAHRRSTAADCREYDTYWYTCANDAAHSAKDDAEATDKFYNGRRGAHVYGTDWVNCGTAGHAHKCKFDDTYDAVKAHRPGPAATETEDQVCLDCGAVLAERTGHIHANHLTPVKGKAATCTADGNKAYYKCSCGAFFEDAAAKTEIKDKNSVVLKATGHSYTVKKTDEAHRRSTAADCREYDTYWYTCANDATHSAKDDAAATDKFYNGALGAHVYGTDWVDLGESGHAHKCLYDDTYDAAQPHTPDHEGGATFDYAVKCTECQHVIEEQLEEGTIRVEVPFKLIVKKTGEMDPAKESFQFMIEPFGTTVKTTIVKDTITTDGEKTYEGSFVFTCKERDARLIAEGFILSQIKGTAEGWKYDEAKFYVMPMFVDNYDSIDGWRFFQVSDKENLDTNNPLEEIIFTNSYNMKKQSEVVTPPETTKPTETPTPSEPPKPTETIKPAIPTTTTETPAPVDTKKPAASNEKKAPKTDDNGMMALWFTLFLAGSAVAGTTIISKKRKTNVR</sequence>
<evidence type="ECO:0000313" key="4">
    <source>
        <dbReference type="EMBL" id="ERK43071.1"/>
    </source>
</evidence>
<dbReference type="EMBL" id="AWVJ01000161">
    <property type="protein sequence ID" value="ERK43071.1"/>
    <property type="molecule type" value="Genomic_DNA"/>
</dbReference>
<accession>U2PFY7</accession>
<dbReference type="eggNOG" id="COG5492">
    <property type="taxonomic scope" value="Bacteria"/>
</dbReference>
<keyword evidence="2" id="KW-1133">Transmembrane helix</keyword>
<evidence type="ECO:0000256" key="1">
    <source>
        <dbReference type="SAM" id="MobiDB-lite"/>
    </source>
</evidence>
<evidence type="ECO:0000313" key="5">
    <source>
        <dbReference type="Proteomes" id="UP000016608"/>
    </source>
</evidence>
<dbReference type="Gene3D" id="2.60.40.680">
    <property type="match status" value="1"/>
</dbReference>
<feature type="compositionally biased region" description="Basic and acidic residues" evidence="1">
    <location>
        <begin position="872"/>
        <end position="888"/>
    </location>
</feature>
<feature type="compositionally biased region" description="Low complexity" evidence="1">
    <location>
        <begin position="853"/>
        <end position="870"/>
    </location>
</feature>
<proteinExistence type="predicted"/>
<organism evidence="4 5">
    <name type="scientific">Eubacterium ramulus ATCC 29099</name>
    <dbReference type="NCBI Taxonomy" id="1256908"/>
    <lineage>
        <taxon>Bacteria</taxon>
        <taxon>Bacillati</taxon>
        <taxon>Bacillota</taxon>
        <taxon>Clostridia</taxon>
        <taxon>Eubacteriales</taxon>
        <taxon>Eubacteriaceae</taxon>
        <taxon>Eubacterium</taxon>
    </lineage>
</organism>
<name>U2PFY7_EUBRA</name>
<gene>
    <name evidence="4" type="ORF">HMPREF0373_02592</name>
</gene>
<dbReference type="HOGENOM" id="CLU_316593_0_0_9"/>
<feature type="compositionally biased region" description="Low complexity" evidence="1">
    <location>
        <begin position="830"/>
        <end position="845"/>
    </location>
</feature>
<evidence type="ECO:0000256" key="2">
    <source>
        <dbReference type="SAM" id="Phobius"/>
    </source>
</evidence>
<feature type="domain" description="BIG2" evidence="3">
    <location>
        <begin position="161"/>
        <end position="239"/>
    </location>
</feature>
<comment type="caution">
    <text evidence="4">The sequence shown here is derived from an EMBL/GenBank/DDBJ whole genome shotgun (WGS) entry which is preliminary data.</text>
</comment>
<dbReference type="Gene3D" id="2.60.40.1080">
    <property type="match status" value="1"/>
</dbReference>
<keyword evidence="5" id="KW-1185">Reference proteome</keyword>